<dbReference type="Pfam" id="PF13517">
    <property type="entry name" value="FG-GAP_3"/>
    <property type="match status" value="5"/>
</dbReference>
<evidence type="ECO:0000313" key="4">
    <source>
        <dbReference type="Proteomes" id="UP000238442"/>
    </source>
</evidence>
<keyword evidence="4" id="KW-1185">Reference proteome</keyword>
<keyword evidence="1" id="KW-0732">Signal</keyword>
<evidence type="ECO:0000313" key="3">
    <source>
        <dbReference type="EMBL" id="AVI51053.1"/>
    </source>
</evidence>
<dbReference type="KEGG" id="aue:C5O00_07625"/>
<dbReference type="OrthoDB" id="9816120at2"/>
<protein>
    <recommendedName>
        <fullName evidence="2">ASPIC/UnbV domain-containing protein</fullName>
    </recommendedName>
</protein>
<proteinExistence type="predicted"/>
<dbReference type="SUPFAM" id="SSF69318">
    <property type="entry name" value="Integrin alpha N-terminal domain"/>
    <property type="match status" value="2"/>
</dbReference>
<name>A0A2S0HXZ6_9FLAO</name>
<dbReference type="AlphaFoldDB" id="A0A2S0HXZ6"/>
<dbReference type="PANTHER" id="PTHR16026:SF0">
    <property type="entry name" value="CARTILAGE ACIDIC PROTEIN 1"/>
    <property type="match status" value="1"/>
</dbReference>
<organism evidence="3 4">
    <name type="scientific">Pukyongia salina</name>
    <dbReference type="NCBI Taxonomy" id="2094025"/>
    <lineage>
        <taxon>Bacteria</taxon>
        <taxon>Pseudomonadati</taxon>
        <taxon>Bacteroidota</taxon>
        <taxon>Flavobacteriia</taxon>
        <taxon>Flavobacteriales</taxon>
        <taxon>Flavobacteriaceae</taxon>
        <taxon>Pukyongia</taxon>
    </lineage>
</organism>
<dbReference type="PANTHER" id="PTHR16026">
    <property type="entry name" value="CARTILAGE ACIDIC PROTEIN 1"/>
    <property type="match status" value="1"/>
</dbReference>
<gene>
    <name evidence="3" type="ORF">C5O00_07625</name>
</gene>
<dbReference type="EMBL" id="CP027062">
    <property type="protein sequence ID" value="AVI51053.1"/>
    <property type="molecule type" value="Genomic_DNA"/>
</dbReference>
<evidence type="ECO:0000256" key="1">
    <source>
        <dbReference type="ARBA" id="ARBA00022729"/>
    </source>
</evidence>
<evidence type="ECO:0000259" key="2">
    <source>
        <dbReference type="Pfam" id="PF07593"/>
    </source>
</evidence>
<dbReference type="RefSeq" id="WP_105216294.1">
    <property type="nucleotide sequence ID" value="NZ_CP027062.1"/>
</dbReference>
<dbReference type="InterPro" id="IPR028994">
    <property type="entry name" value="Integrin_alpha_N"/>
</dbReference>
<dbReference type="Pfam" id="PF07593">
    <property type="entry name" value="UnbV_ASPIC"/>
    <property type="match status" value="1"/>
</dbReference>
<dbReference type="InterPro" id="IPR027039">
    <property type="entry name" value="Crtac1"/>
</dbReference>
<dbReference type="Gene3D" id="2.130.10.130">
    <property type="entry name" value="Integrin alpha, N-terminal"/>
    <property type="match status" value="3"/>
</dbReference>
<reference evidence="3 4" key="1">
    <citation type="submission" date="2018-02" db="EMBL/GenBank/DDBJ databases">
        <title>Genomic analysis of the strain RR4-38 isolated from a seawater recirculating aquaculture system.</title>
        <authorList>
            <person name="Kim Y.-S."/>
            <person name="Jang Y.H."/>
            <person name="Kim K.-H."/>
        </authorList>
    </citation>
    <scope>NUCLEOTIDE SEQUENCE [LARGE SCALE GENOMIC DNA]</scope>
    <source>
        <strain evidence="3 4">RR4-38</strain>
    </source>
</reference>
<feature type="domain" description="ASPIC/UnbV" evidence="2">
    <location>
        <begin position="524"/>
        <end position="591"/>
    </location>
</feature>
<dbReference type="Proteomes" id="UP000238442">
    <property type="component" value="Chromosome"/>
</dbReference>
<sequence length="1031" mass="115497">MKNPEFLRSVNKYLLPFLSLTLLWSCSEDEQLFKLLSSTRSGVDFENTITENDSLNILDYLYFYNGGGLAMGDINNDGLPDLYFSANQKKNKLYLNKGNLKFEDITTSAGVEGNSTWNTGAVMADVNGDGWLDIYVTTVVDINGFKGRNELFINNGDNTFTESAASYGLDLASYGTTAAFFDYDLDGDLDVYLLNHAVHTEESFGRVQLRYKRNAMTGDRLMRNDGDIFTDVSEEAGIYGGINAYGLGVAIADFNKDGYPDIYVGNDFHEDDYFYLNNGDGSFTESLRTYFGHTSRFSMGNDVADINHDGRPDLISLDMSPEDEIVLKTSEGDDTYQTLEMRTKQFGYHYQYTRNMLYINQGAGPFTETALLSGIAATDWSWSALFGDYDQDGEDDLFISNGIPKRPNDLDFIRFVSSEEIKKSMVETKLMDQKALDMMPSGAVPNYIFKGDAALGFTDMSEEWIPRNPTVSGATAIGDLDGDGDLDIVTNNINEAAGIYINNTNDKASFLKVRFKYTGGNPFGIGTKVEAWNKGVVRYKELFPCKGWQASSEPMIHFGFGNETTIDSLKIIWPDKTYQLISAVETNKTLTITPTNTTAYQYLNPEKDRLFSKLEGNLGIDYKHDGGRQTDFDYQKLIPYQVSDRGPYMEMTDLNKDSLTDIIIRATSQNNAIGFLQNEDGFSKTVLPDSVAVRPDRTTNRNNSMRYIDGFTSTGEVLKFIGGYTTRYDFGNIPDSRVIFPNGTEQALGALGMVTSAVWDDFNKDGKTDLIVVGEWMAPRFFKNSGNKLEEVDLPKELPKGLWQAIIPYDIDKDGDTDYLLGNWGLNSKFTASGEFPMVMYYDDFDDNGTTETVLATYKNGDYYPLMGLNELSAQMNFLRKKFTTFRSFAGKTMTEIFGEEALSKAKRFEVSTLASGFLRNNNNSFTFTAFPEMLQTAPITAFESFDFYGDGNESVLAGGNYFGVIPFHGRYDGFPGALIRSEQNISLSNSLGLDMSMRSVRHLKVIQHNDKPYLLVLNNNDNAVLYEIKR</sequence>
<dbReference type="InterPro" id="IPR013517">
    <property type="entry name" value="FG-GAP"/>
</dbReference>
<accession>A0A2S0HXZ6</accession>
<dbReference type="InterPro" id="IPR011519">
    <property type="entry name" value="UnbV_ASPIC"/>
</dbReference>